<dbReference type="InterPro" id="IPR017853">
    <property type="entry name" value="GH"/>
</dbReference>
<reference evidence="7" key="1">
    <citation type="submission" date="2023-06" db="EMBL/GenBank/DDBJ databases">
        <title>Identification and characterization of horizontal gene transfer across gut microbiota members of farm animals based on homology search.</title>
        <authorList>
            <person name="Zeman M."/>
            <person name="Kubasova T."/>
            <person name="Jahodarova E."/>
            <person name="Nykrynova M."/>
            <person name="Rychlik I."/>
        </authorList>
    </citation>
    <scope>NUCLEOTIDE SEQUENCE [LARGE SCALE GENOMIC DNA]</scope>
    <source>
        <strain evidence="7">ET341</strain>
    </source>
</reference>
<evidence type="ECO:0000313" key="7">
    <source>
        <dbReference type="Proteomes" id="UP001529275"/>
    </source>
</evidence>
<dbReference type="PANTHER" id="PTHR10353">
    <property type="entry name" value="GLYCOSYL HYDROLASE"/>
    <property type="match status" value="1"/>
</dbReference>
<dbReference type="SUPFAM" id="SSF51445">
    <property type="entry name" value="(Trans)glycosidases"/>
    <property type="match status" value="1"/>
</dbReference>
<dbReference type="InterPro" id="IPR018120">
    <property type="entry name" value="Glyco_hydro_1_AS"/>
</dbReference>
<dbReference type="Proteomes" id="UP001529275">
    <property type="component" value="Unassembled WGS sequence"/>
</dbReference>
<dbReference type="EMBL" id="JAUDCK010000004">
    <property type="protein sequence ID" value="MDM8195115.1"/>
    <property type="molecule type" value="Genomic_DNA"/>
</dbReference>
<accession>A0ABT7UG39</accession>
<dbReference type="InterPro" id="IPR001360">
    <property type="entry name" value="Glyco_hydro_1"/>
</dbReference>
<organism evidence="6 7">
    <name type="scientific">Massilimicrobiota timonensis</name>
    <dbReference type="NCBI Taxonomy" id="1776392"/>
    <lineage>
        <taxon>Bacteria</taxon>
        <taxon>Bacillati</taxon>
        <taxon>Bacillota</taxon>
        <taxon>Erysipelotrichia</taxon>
        <taxon>Erysipelotrichales</taxon>
        <taxon>Erysipelotrichaceae</taxon>
        <taxon>Massilimicrobiota</taxon>
    </lineage>
</organism>
<dbReference type="InterPro" id="IPR033132">
    <property type="entry name" value="GH_1_N_CS"/>
</dbReference>
<dbReference type="PANTHER" id="PTHR10353:SF136">
    <property type="entry name" value="ARYL-PHOSPHO-BETA-D-GLUCOSIDASE BGLC"/>
    <property type="match status" value="1"/>
</dbReference>
<evidence type="ECO:0000313" key="6">
    <source>
        <dbReference type="EMBL" id="MDM8195115.1"/>
    </source>
</evidence>
<dbReference type="EC" id="3.2.1.-" evidence="6"/>
<evidence type="ECO:0000256" key="2">
    <source>
        <dbReference type="ARBA" id="ARBA00023295"/>
    </source>
</evidence>
<protein>
    <submittedName>
        <fullName evidence="6">Glycoside hydrolase family 1 protein</fullName>
        <ecNumber evidence="6">3.2.1.-</ecNumber>
    </submittedName>
</protein>
<evidence type="ECO:0000256" key="3">
    <source>
        <dbReference type="PROSITE-ProRule" id="PRU10055"/>
    </source>
</evidence>
<feature type="active site" description="Nucleophile" evidence="3">
    <location>
        <position position="361"/>
    </location>
</feature>
<dbReference type="GO" id="GO:0016798">
    <property type="term" value="F:hydrolase activity, acting on glycosyl bonds"/>
    <property type="evidence" value="ECO:0007669"/>
    <property type="project" value="UniProtKB-KW"/>
</dbReference>
<evidence type="ECO:0000256" key="1">
    <source>
        <dbReference type="ARBA" id="ARBA00010838"/>
    </source>
</evidence>
<dbReference type="PROSITE" id="PS00653">
    <property type="entry name" value="GLYCOSYL_HYDROL_F1_2"/>
    <property type="match status" value="1"/>
</dbReference>
<dbReference type="PROSITE" id="PS00572">
    <property type="entry name" value="GLYCOSYL_HYDROL_F1_1"/>
    <property type="match status" value="1"/>
</dbReference>
<evidence type="ECO:0000256" key="4">
    <source>
        <dbReference type="RuleBase" id="RU003690"/>
    </source>
</evidence>
<keyword evidence="7" id="KW-1185">Reference proteome</keyword>
<comment type="similarity">
    <text evidence="1 4">Belongs to the glycosyl hydrolase 1 family.</text>
</comment>
<dbReference type="Pfam" id="PF00232">
    <property type="entry name" value="Glyco_hydro_1"/>
    <property type="match status" value="1"/>
</dbReference>
<evidence type="ECO:0000256" key="5">
    <source>
        <dbReference type="RuleBase" id="RU004468"/>
    </source>
</evidence>
<comment type="caution">
    <text evidence="6">The sequence shown here is derived from an EMBL/GenBank/DDBJ whole genome shotgun (WGS) entry which is preliminary data.</text>
</comment>
<sequence length="465" mass="54273">MEIKNKFPNDFLWGASTSAFQVEGGFNEGRGVANSDMRYIPSGLADYKVASDHYHHLKEDVTLMKELGIKVYRFSFFWSRIMPDGENVSEEGLRFYHELIDALLESDIQPFPTLFHFEMPYALIEKFGGFKSRECVDAYEKYARICFKEFGHKVKIWATINEQMCATAPGDMNGNTEKDPYLQQKNLYQMSYHMSLAEKKAIAAFRDIIPDGKIGHVVAMQVIYPATSHPLDIQAAQNAQDQIQWSFLDFSIRGQYSSHFTTFLKKQNLYPIMELEDQQYFNNKPDFIGVNYYASCTVRAKKKDDDDSKMPPFYQSQQFMVVENKYIQTTEWMHFGVDSEGLYTGLREIYDRYQLPMIITENGMAYTDQVEKDGTIQDNYRIDYLKQHIEKCLQFVSEGYPLIGYCMWSFLDVVSSHEGFNKRYGLVYVDRTNDNPKSCKRIKKQSFYWYKDVIKNNGIEKVGEK</sequence>
<gene>
    <name evidence="6" type="ORF">QUV98_02155</name>
</gene>
<name>A0ABT7UG39_9FIRM</name>
<dbReference type="PRINTS" id="PR00131">
    <property type="entry name" value="GLHYDRLASE1"/>
</dbReference>
<keyword evidence="5 6" id="KW-0378">Hydrolase</keyword>
<keyword evidence="2 5" id="KW-0326">Glycosidase</keyword>
<reference evidence="6 7" key="2">
    <citation type="submission" date="2023-06" db="EMBL/GenBank/DDBJ databases">
        <authorList>
            <person name="Zeman M."/>
            <person name="Kubasova T."/>
            <person name="Jahodarova E."/>
            <person name="Nykrynova M."/>
            <person name="Rychlik I."/>
        </authorList>
    </citation>
    <scope>NUCLEOTIDE SEQUENCE [LARGE SCALE GENOMIC DNA]</scope>
    <source>
        <strain evidence="6 7">ET341</strain>
    </source>
</reference>
<dbReference type="RefSeq" id="WP_289527213.1">
    <property type="nucleotide sequence ID" value="NZ_JAUDCK010000004.1"/>
</dbReference>
<dbReference type="Gene3D" id="3.20.20.80">
    <property type="entry name" value="Glycosidases"/>
    <property type="match status" value="1"/>
</dbReference>
<proteinExistence type="inferred from homology"/>